<keyword evidence="3" id="KW-1185">Reference proteome</keyword>
<reference evidence="2 3" key="1">
    <citation type="journal article" date="2016" name="Sci. Rep.">
        <title>Metabolic traits of an uncultured archaeal lineage -MSBL1- from brine pools of the Red Sea.</title>
        <authorList>
            <person name="Mwirichia R."/>
            <person name="Alam I."/>
            <person name="Rashid M."/>
            <person name="Vinu M."/>
            <person name="Ba-Alawi W."/>
            <person name="Anthony Kamau A."/>
            <person name="Kamanda Ngugi D."/>
            <person name="Goker M."/>
            <person name="Klenk H.P."/>
            <person name="Bajic V."/>
            <person name="Stingl U."/>
        </authorList>
    </citation>
    <scope>NUCLEOTIDE SEQUENCE [LARGE SCALE GENOMIC DNA]</scope>
    <source>
        <strain evidence="2">SCGC-AAA259E22</strain>
    </source>
</reference>
<feature type="compositionally biased region" description="Basic and acidic residues" evidence="1">
    <location>
        <begin position="1"/>
        <end position="21"/>
    </location>
</feature>
<dbReference type="AlphaFoldDB" id="A0A133UHG0"/>
<name>A0A133UHG0_9EURY</name>
<gene>
    <name evidence="2" type="ORF">AKJ66_01525</name>
</gene>
<protein>
    <submittedName>
        <fullName evidence="2">Uncharacterized protein</fullName>
    </submittedName>
</protein>
<dbReference type="Proteomes" id="UP000070657">
    <property type="component" value="Unassembled WGS sequence"/>
</dbReference>
<feature type="compositionally biased region" description="Gly residues" evidence="1">
    <location>
        <begin position="67"/>
        <end position="76"/>
    </location>
</feature>
<evidence type="ECO:0000256" key="1">
    <source>
        <dbReference type="SAM" id="MobiDB-lite"/>
    </source>
</evidence>
<evidence type="ECO:0000313" key="3">
    <source>
        <dbReference type="Proteomes" id="UP000070657"/>
    </source>
</evidence>
<evidence type="ECO:0000313" key="2">
    <source>
        <dbReference type="EMBL" id="KXA93664.1"/>
    </source>
</evidence>
<sequence>MQREESRGEGRKGKKAPRIEETPSFTPFGGGERQILPPSTVDTADNSEESSENPPQIVVKKPSKGFTGVGGEPRQK</sequence>
<proteinExistence type="predicted"/>
<dbReference type="EMBL" id="LHXP01000012">
    <property type="protein sequence ID" value="KXA93664.1"/>
    <property type="molecule type" value="Genomic_DNA"/>
</dbReference>
<feature type="region of interest" description="Disordered" evidence="1">
    <location>
        <begin position="1"/>
        <end position="76"/>
    </location>
</feature>
<organism evidence="2 3">
    <name type="scientific">candidate division MSBL1 archaeon SCGC-AAA259E22</name>
    <dbReference type="NCBI Taxonomy" id="1698265"/>
    <lineage>
        <taxon>Archaea</taxon>
        <taxon>Methanobacteriati</taxon>
        <taxon>Methanobacteriota</taxon>
        <taxon>candidate division MSBL1</taxon>
    </lineage>
</organism>
<accession>A0A133UHG0</accession>
<comment type="caution">
    <text evidence="2">The sequence shown here is derived from an EMBL/GenBank/DDBJ whole genome shotgun (WGS) entry which is preliminary data.</text>
</comment>